<sequence length="69" mass="8469">MTYFLLWRFVNLCQKNNFPENKFEFKCYFQGYSSFEYTIDSLAGNTNELLIQSEIENFPFNRFIWLRNS</sequence>
<dbReference type="Proteomes" id="UP000054630">
    <property type="component" value="Unassembled WGS sequence"/>
</dbReference>
<evidence type="ECO:0000313" key="1">
    <source>
        <dbReference type="EMBL" id="KRX23248.1"/>
    </source>
</evidence>
<protein>
    <submittedName>
        <fullName evidence="1">Uncharacterized protein</fullName>
    </submittedName>
</protein>
<proteinExistence type="predicted"/>
<accession>A0A0V0S919</accession>
<name>A0A0V0S919_9BILA</name>
<reference evidence="1 2" key="1">
    <citation type="submission" date="2015-01" db="EMBL/GenBank/DDBJ databases">
        <title>Evolution of Trichinella species and genotypes.</title>
        <authorList>
            <person name="Korhonen P.K."/>
            <person name="Edoardo P."/>
            <person name="Giuseppe L.R."/>
            <person name="Gasser R.B."/>
        </authorList>
    </citation>
    <scope>NUCLEOTIDE SEQUENCE [LARGE SCALE GENOMIC DNA]</scope>
    <source>
        <strain evidence="1">ISS37</strain>
    </source>
</reference>
<comment type="caution">
    <text evidence="1">The sequence shown here is derived from an EMBL/GenBank/DDBJ whole genome shotgun (WGS) entry which is preliminary data.</text>
</comment>
<dbReference type="AlphaFoldDB" id="A0A0V0S919"/>
<organism evidence="1 2">
    <name type="scientific">Trichinella nelsoni</name>
    <dbReference type="NCBI Taxonomy" id="6336"/>
    <lineage>
        <taxon>Eukaryota</taxon>
        <taxon>Metazoa</taxon>
        <taxon>Ecdysozoa</taxon>
        <taxon>Nematoda</taxon>
        <taxon>Enoplea</taxon>
        <taxon>Dorylaimia</taxon>
        <taxon>Trichinellida</taxon>
        <taxon>Trichinellidae</taxon>
        <taxon>Trichinella</taxon>
    </lineage>
</organism>
<gene>
    <name evidence="1" type="ORF">T07_2160</name>
</gene>
<dbReference type="EMBL" id="JYDL01000025">
    <property type="protein sequence ID" value="KRX23248.1"/>
    <property type="molecule type" value="Genomic_DNA"/>
</dbReference>
<evidence type="ECO:0000313" key="2">
    <source>
        <dbReference type="Proteomes" id="UP000054630"/>
    </source>
</evidence>
<keyword evidence="2" id="KW-1185">Reference proteome</keyword>